<evidence type="ECO:0000256" key="1">
    <source>
        <dbReference type="SAM" id="MobiDB-lite"/>
    </source>
</evidence>
<dbReference type="AlphaFoldDB" id="A0AAN8AXI1"/>
<feature type="domain" description="DDE-1" evidence="2">
    <location>
        <begin position="1"/>
        <end position="85"/>
    </location>
</feature>
<evidence type="ECO:0000313" key="3">
    <source>
        <dbReference type="EMBL" id="KAK5872367.1"/>
    </source>
</evidence>
<dbReference type="InterPro" id="IPR004875">
    <property type="entry name" value="DDE_SF_endonuclease_dom"/>
</dbReference>
<feature type="compositionally biased region" description="Acidic residues" evidence="1">
    <location>
        <begin position="117"/>
        <end position="130"/>
    </location>
</feature>
<sequence length="160" mass="17816">MHKWHTECYGKRPGGFFHKNKALLVLDSMRAHITDSVKEAIKRTNSIPAVIPGGTTKYLQPLDISINCAFKVALRVQWEAWMTSIIKKSTIMNGFRKAGLLRVEEGSMSSAGNLPTDESDESDNEDDPTSDEAILRLFNSDTEGDDFSGFSAQEEEDSDQ</sequence>
<protein>
    <recommendedName>
        <fullName evidence="2">DDE-1 domain-containing protein</fullName>
    </recommendedName>
</protein>
<feature type="region of interest" description="Disordered" evidence="1">
    <location>
        <begin position="106"/>
        <end position="160"/>
    </location>
</feature>
<name>A0AAN8AXI1_ELEMC</name>
<reference evidence="3 4" key="1">
    <citation type="journal article" date="2023" name="Genes (Basel)">
        <title>Chromosome-Level Genome Assembly and Circadian Gene Repertoire of the Patagonia Blennie Eleginops maclovinus-The Closest Ancestral Proxy of Antarctic Cryonotothenioids.</title>
        <authorList>
            <person name="Cheng C.C."/>
            <person name="Rivera-Colon A.G."/>
            <person name="Minhas B.F."/>
            <person name="Wilson L."/>
            <person name="Rayamajhi N."/>
            <person name="Vargas-Chacoff L."/>
            <person name="Catchen J.M."/>
        </authorList>
    </citation>
    <scope>NUCLEOTIDE SEQUENCE [LARGE SCALE GENOMIC DNA]</scope>
    <source>
        <strain evidence="3">JMC-PN-2008</strain>
    </source>
</reference>
<dbReference type="GO" id="GO:0003676">
    <property type="term" value="F:nucleic acid binding"/>
    <property type="evidence" value="ECO:0007669"/>
    <property type="project" value="InterPro"/>
</dbReference>
<reference evidence="3 4" key="2">
    <citation type="journal article" date="2023" name="Mol. Biol. Evol.">
        <title>Genomics of Secondarily Temperate Adaptation in the Only Non-Antarctic Icefish.</title>
        <authorList>
            <person name="Rivera-Colon A.G."/>
            <person name="Rayamajhi N."/>
            <person name="Minhas B.F."/>
            <person name="Madrigal G."/>
            <person name="Bilyk K.T."/>
            <person name="Yoon V."/>
            <person name="Hune M."/>
            <person name="Gregory S."/>
            <person name="Cheng C.H.C."/>
            <person name="Catchen J.M."/>
        </authorList>
    </citation>
    <scope>NUCLEOTIDE SEQUENCE [LARGE SCALE GENOMIC DNA]</scope>
    <source>
        <strain evidence="3">JMC-PN-2008</strain>
    </source>
</reference>
<proteinExistence type="predicted"/>
<comment type="caution">
    <text evidence="3">The sequence shown here is derived from an EMBL/GenBank/DDBJ whole genome shotgun (WGS) entry which is preliminary data.</text>
</comment>
<keyword evidence="4" id="KW-1185">Reference proteome</keyword>
<evidence type="ECO:0000259" key="2">
    <source>
        <dbReference type="Pfam" id="PF03184"/>
    </source>
</evidence>
<dbReference type="EMBL" id="JAUZQC010000004">
    <property type="protein sequence ID" value="KAK5872367.1"/>
    <property type="molecule type" value="Genomic_DNA"/>
</dbReference>
<evidence type="ECO:0000313" key="4">
    <source>
        <dbReference type="Proteomes" id="UP001346869"/>
    </source>
</evidence>
<gene>
    <name evidence="3" type="ORF">PBY51_013079</name>
</gene>
<organism evidence="3 4">
    <name type="scientific">Eleginops maclovinus</name>
    <name type="common">Patagonian blennie</name>
    <name type="synonym">Eleginus maclovinus</name>
    <dbReference type="NCBI Taxonomy" id="56733"/>
    <lineage>
        <taxon>Eukaryota</taxon>
        <taxon>Metazoa</taxon>
        <taxon>Chordata</taxon>
        <taxon>Craniata</taxon>
        <taxon>Vertebrata</taxon>
        <taxon>Euteleostomi</taxon>
        <taxon>Actinopterygii</taxon>
        <taxon>Neopterygii</taxon>
        <taxon>Teleostei</taxon>
        <taxon>Neoteleostei</taxon>
        <taxon>Acanthomorphata</taxon>
        <taxon>Eupercaria</taxon>
        <taxon>Perciformes</taxon>
        <taxon>Notothenioidei</taxon>
        <taxon>Eleginopidae</taxon>
        <taxon>Eleginops</taxon>
    </lineage>
</organism>
<dbReference type="Pfam" id="PF03184">
    <property type="entry name" value="DDE_1"/>
    <property type="match status" value="1"/>
</dbReference>
<dbReference type="Proteomes" id="UP001346869">
    <property type="component" value="Unassembled WGS sequence"/>
</dbReference>
<accession>A0AAN8AXI1</accession>